<evidence type="ECO:0000256" key="1">
    <source>
        <dbReference type="ARBA" id="ARBA00000085"/>
    </source>
</evidence>
<evidence type="ECO:0000256" key="10">
    <source>
        <dbReference type="ARBA" id="ARBA00023136"/>
    </source>
</evidence>
<dbReference type="PROSITE" id="PS50109">
    <property type="entry name" value="HIS_KIN"/>
    <property type="match status" value="1"/>
</dbReference>
<keyword evidence="10" id="KW-0472">Membrane</keyword>
<dbReference type="PATRIC" id="fig|1229521.3.peg.340"/>
<dbReference type="InterPro" id="IPR050980">
    <property type="entry name" value="2C_sensor_his_kinase"/>
</dbReference>
<comment type="caution">
    <text evidence="12">The sequence shown here is derived from an EMBL/GenBank/DDBJ whole genome shotgun (WGS) entry which is preliminary data.</text>
</comment>
<dbReference type="AlphaFoldDB" id="W9V7Y0"/>
<accession>W9V7Y0</accession>
<dbReference type="Proteomes" id="UP000019464">
    <property type="component" value="Unassembled WGS sequence"/>
</dbReference>
<dbReference type="GO" id="GO:0005886">
    <property type="term" value="C:plasma membrane"/>
    <property type="evidence" value="ECO:0007669"/>
    <property type="project" value="UniProtKB-SubCell"/>
</dbReference>
<keyword evidence="7" id="KW-0418">Kinase</keyword>
<dbReference type="RefSeq" id="WP_051513925.1">
    <property type="nucleotide sequence ID" value="NZ_AONB01000001.1"/>
</dbReference>
<comment type="subcellular location">
    <subcellularLocation>
        <location evidence="2">Cell inner membrane</location>
        <topology evidence="2">Multi-pass membrane protein</topology>
    </subcellularLocation>
</comment>
<feature type="domain" description="Histidine kinase" evidence="11">
    <location>
        <begin position="1"/>
        <end position="154"/>
    </location>
</feature>
<evidence type="ECO:0000256" key="5">
    <source>
        <dbReference type="ARBA" id="ARBA00022679"/>
    </source>
</evidence>
<evidence type="ECO:0000256" key="2">
    <source>
        <dbReference type="ARBA" id="ARBA00004429"/>
    </source>
</evidence>
<keyword evidence="4" id="KW-1003">Cell membrane</keyword>
<dbReference type="InterPro" id="IPR005467">
    <property type="entry name" value="His_kinase_dom"/>
</dbReference>
<keyword evidence="4" id="KW-0997">Cell inner membrane</keyword>
<dbReference type="Gene3D" id="3.30.565.10">
    <property type="entry name" value="Histidine kinase-like ATPase, C-terminal domain"/>
    <property type="match status" value="1"/>
</dbReference>
<dbReference type="InterPro" id="IPR003594">
    <property type="entry name" value="HATPase_dom"/>
</dbReference>
<evidence type="ECO:0000256" key="6">
    <source>
        <dbReference type="ARBA" id="ARBA00022692"/>
    </source>
</evidence>
<dbReference type="Pfam" id="PF02518">
    <property type="entry name" value="HATPase_c"/>
    <property type="match status" value="1"/>
</dbReference>
<dbReference type="OrthoDB" id="9804645at2"/>
<dbReference type="PRINTS" id="PR00344">
    <property type="entry name" value="BCTRLSENSOR"/>
</dbReference>
<evidence type="ECO:0000256" key="7">
    <source>
        <dbReference type="ARBA" id="ARBA00022777"/>
    </source>
</evidence>
<sequence>MARGSDLNEPTSRMDVNALVHAIQEEVAVLNKTVHIDAPAQVQLIGRPIAFKRCLSNLIHNAVFYGSEAWITLNETPDAFLITILDNGPGVPEEELAHIFEPFVRLETSRNRNTGGHGLGMTIARNIVHTHGGSIQLKNEPGMGLKVDIQLDKA</sequence>
<reference evidence="13" key="1">
    <citation type="submission" date="2012-11" db="EMBL/GenBank/DDBJ databases">
        <authorList>
            <person name="Singh A."/>
            <person name="Pinnaka A.K."/>
            <person name="Vaidya B."/>
        </authorList>
    </citation>
    <scope>NUCLEOTIDE SEQUENCE [LARGE SCALE GENOMIC DNA]</scope>
    <source>
        <strain evidence="13">AK23</strain>
    </source>
</reference>
<evidence type="ECO:0000259" key="11">
    <source>
        <dbReference type="PROSITE" id="PS50109"/>
    </source>
</evidence>
<evidence type="ECO:0000313" key="13">
    <source>
        <dbReference type="Proteomes" id="UP000019464"/>
    </source>
</evidence>
<evidence type="ECO:0000256" key="3">
    <source>
        <dbReference type="ARBA" id="ARBA00012438"/>
    </source>
</evidence>
<evidence type="ECO:0000256" key="8">
    <source>
        <dbReference type="ARBA" id="ARBA00022989"/>
    </source>
</evidence>
<dbReference type="InterPro" id="IPR004358">
    <property type="entry name" value="Sig_transdc_His_kin-like_C"/>
</dbReference>
<dbReference type="PANTHER" id="PTHR44936">
    <property type="entry name" value="SENSOR PROTEIN CREC"/>
    <property type="match status" value="1"/>
</dbReference>
<keyword evidence="5 12" id="KW-0808">Transferase</keyword>
<dbReference type="GO" id="GO:0000155">
    <property type="term" value="F:phosphorelay sensor kinase activity"/>
    <property type="evidence" value="ECO:0007669"/>
    <property type="project" value="TreeGrafter"/>
</dbReference>
<protein>
    <recommendedName>
        <fullName evidence="3">histidine kinase</fullName>
        <ecNumber evidence="3">2.7.13.3</ecNumber>
    </recommendedName>
</protein>
<keyword evidence="6" id="KW-0812">Transmembrane</keyword>
<organism evidence="12 13">
    <name type="scientific">Nitrincola nitratireducens</name>
    <dbReference type="NCBI Taxonomy" id="1229521"/>
    <lineage>
        <taxon>Bacteria</taxon>
        <taxon>Pseudomonadati</taxon>
        <taxon>Pseudomonadota</taxon>
        <taxon>Gammaproteobacteria</taxon>
        <taxon>Oceanospirillales</taxon>
        <taxon>Oceanospirillaceae</taxon>
        <taxon>Nitrincola</taxon>
    </lineage>
</organism>
<dbReference type="SMART" id="SM00387">
    <property type="entry name" value="HATPase_c"/>
    <property type="match status" value="1"/>
</dbReference>
<evidence type="ECO:0000256" key="4">
    <source>
        <dbReference type="ARBA" id="ARBA00022519"/>
    </source>
</evidence>
<dbReference type="InterPro" id="IPR036890">
    <property type="entry name" value="HATPase_C_sf"/>
</dbReference>
<reference evidence="12 13" key="2">
    <citation type="journal article" date="2015" name="Syst. Appl. Microbiol.">
        <title>Nitrincola nitratireducens sp. nov. isolated from a haloalkaline crater lake.</title>
        <authorList>
            <person name="Singh A."/>
            <person name="Vaidya B."/>
            <person name="Tanuku N.R."/>
            <person name="Pinnaka A.K."/>
        </authorList>
    </citation>
    <scope>NUCLEOTIDE SEQUENCE [LARGE SCALE GENOMIC DNA]</scope>
    <source>
        <strain evidence="12 13">AK23</strain>
    </source>
</reference>
<proteinExistence type="predicted"/>
<dbReference type="PANTHER" id="PTHR44936:SF5">
    <property type="entry name" value="SENSOR HISTIDINE KINASE ENVZ"/>
    <property type="match status" value="1"/>
</dbReference>
<dbReference type="EMBL" id="AONB01000001">
    <property type="protein sequence ID" value="EXJ12986.1"/>
    <property type="molecule type" value="Genomic_DNA"/>
</dbReference>
<comment type="catalytic activity">
    <reaction evidence="1">
        <text>ATP + protein L-histidine = ADP + protein N-phospho-L-histidine.</text>
        <dbReference type="EC" id="2.7.13.3"/>
    </reaction>
</comment>
<keyword evidence="8" id="KW-1133">Transmembrane helix</keyword>
<dbReference type="CDD" id="cd00075">
    <property type="entry name" value="HATPase"/>
    <property type="match status" value="1"/>
</dbReference>
<keyword evidence="13" id="KW-1185">Reference proteome</keyword>
<name>W9V7Y0_9GAMM</name>
<keyword evidence="9" id="KW-0902">Two-component regulatory system</keyword>
<dbReference type="STRING" id="1229521.D791_00329"/>
<dbReference type="EC" id="2.7.13.3" evidence="3"/>
<dbReference type="SUPFAM" id="SSF55874">
    <property type="entry name" value="ATPase domain of HSP90 chaperone/DNA topoisomerase II/histidine kinase"/>
    <property type="match status" value="1"/>
</dbReference>
<gene>
    <name evidence="12" type="primary">phoR_1</name>
    <name evidence="12" type="ORF">D791_00329</name>
</gene>
<evidence type="ECO:0000256" key="9">
    <source>
        <dbReference type="ARBA" id="ARBA00023012"/>
    </source>
</evidence>
<evidence type="ECO:0000313" key="12">
    <source>
        <dbReference type="EMBL" id="EXJ12986.1"/>
    </source>
</evidence>